<evidence type="ECO:0000313" key="5">
    <source>
        <dbReference type="EMBL" id="CAB4008411.1"/>
    </source>
</evidence>
<organism evidence="5 6">
    <name type="scientific">Paramuricea clavata</name>
    <name type="common">Red gorgonian</name>
    <name type="synonym">Violescent sea-whip</name>
    <dbReference type="NCBI Taxonomy" id="317549"/>
    <lineage>
        <taxon>Eukaryota</taxon>
        <taxon>Metazoa</taxon>
        <taxon>Cnidaria</taxon>
        <taxon>Anthozoa</taxon>
        <taxon>Octocorallia</taxon>
        <taxon>Malacalcyonacea</taxon>
        <taxon>Plexauridae</taxon>
        <taxon>Paramuricea</taxon>
    </lineage>
</organism>
<dbReference type="GO" id="GO:0045116">
    <property type="term" value="P:protein neddylation"/>
    <property type="evidence" value="ECO:0007669"/>
    <property type="project" value="UniProtKB-UniPathway"/>
</dbReference>
<accession>A0A7D9EEE9</accession>
<dbReference type="EMBL" id="CACRXK020006114">
    <property type="protein sequence ID" value="CAB4008411.1"/>
    <property type="molecule type" value="Genomic_DNA"/>
</dbReference>
<comment type="pathway">
    <text evidence="4">Protein modification.</text>
</comment>
<keyword evidence="1" id="KW-0547">Nucleotide-binding</keyword>
<keyword evidence="6" id="KW-1185">Reference proteome</keyword>
<dbReference type="UniPathway" id="UPA00885"/>
<sequence>MNPPKTTALKTHLYEPIYLFLKYIVVDGDNPQHVQWIYEEALKSSEDYIIKRVTYRLIQGVIKHTIPAVASTNALLAVDKNEQSCTFSKVVNSTIILDTF</sequence>
<protein>
    <submittedName>
        <fullName evidence="5">NEDD8-activating enzyme E1 catalytic subunit</fullName>
    </submittedName>
</protein>
<evidence type="ECO:0000313" key="6">
    <source>
        <dbReference type="Proteomes" id="UP001152795"/>
    </source>
</evidence>
<dbReference type="InterPro" id="IPR035985">
    <property type="entry name" value="Ubiquitin-activating_enz"/>
</dbReference>
<dbReference type="OrthoDB" id="5977743at2759"/>
<dbReference type="AlphaFoldDB" id="A0A7D9EEE9"/>
<keyword evidence="3" id="KW-0067">ATP-binding</keyword>
<reference evidence="5" key="1">
    <citation type="submission" date="2020-04" db="EMBL/GenBank/DDBJ databases">
        <authorList>
            <person name="Alioto T."/>
            <person name="Alioto T."/>
            <person name="Gomez Garrido J."/>
        </authorList>
    </citation>
    <scope>NUCLEOTIDE SEQUENCE</scope>
    <source>
        <strain evidence="5">A484AB</strain>
    </source>
</reference>
<evidence type="ECO:0000256" key="1">
    <source>
        <dbReference type="ARBA" id="ARBA00022741"/>
    </source>
</evidence>
<gene>
    <name evidence="5" type="ORF">PACLA_8A080967</name>
</gene>
<dbReference type="Gene3D" id="1.10.10.520">
    <property type="entry name" value="Ubiquitin activating enzymes (Uba3). Chain: B, domain 2"/>
    <property type="match status" value="1"/>
</dbReference>
<dbReference type="InterPro" id="IPR023318">
    <property type="entry name" value="Ub_act_enz_dom_a_sf"/>
</dbReference>
<evidence type="ECO:0000256" key="3">
    <source>
        <dbReference type="ARBA" id="ARBA00022840"/>
    </source>
</evidence>
<dbReference type="Proteomes" id="UP001152795">
    <property type="component" value="Unassembled WGS sequence"/>
</dbReference>
<comment type="caution">
    <text evidence="5">The sequence shown here is derived from an EMBL/GenBank/DDBJ whole genome shotgun (WGS) entry which is preliminary data.</text>
</comment>
<keyword evidence="2" id="KW-0833">Ubl conjugation pathway</keyword>
<proteinExistence type="predicted"/>
<name>A0A7D9EEE9_PARCT</name>
<dbReference type="GO" id="GO:0005524">
    <property type="term" value="F:ATP binding"/>
    <property type="evidence" value="ECO:0007669"/>
    <property type="project" value="UniProtKB-KW"/>
</dbReference>
<evidence type="ECO:0000256" key="4">
    <source>
        <dbReference type="ARBA" id="ARBA00043952"/>
    </source>
</evidence>
<dbReference type="GO" id="GO:0008641">
    <property type="term" value="F:ubiquitin-like modifier activating enzyme activity"/>
    <property type="evidence" value="ECO:0007669"/>
    <property type="project" value="InterPro"/>
</dbReference>
<evidence type="ECO:0000256" key="2">
    <source>
        <dbReference type="ARBA" id="ARBA00022786"/>
    </source>
</evidence>
<dbReference type="SUPFAM" id="SSF69572">
    <property type="entry name" value="Activating enzymes of the ubiquitin-like proteins"/>
    <property type="match status" value="1"/>
</dbReference>